<dbReference type="OrthoDB" id="5499180at2"/>
<keyword evidence="2" id="KW-0503">Monooxygenase</keyword>
<protein>
    <submittedName>
        <fullName evidence="4">FAD-dependent oxidoreductase</fullName>
    </submittedName>
</protein>
<name>A0A062V648_9PROT</name>
<dbReference type="InterPro" id="IPR036188">
    <property type="entry name" value="FAD/NAD-bd_sf"/>
</dbReference>
<gene>
    <name evidence="4" type="ORF">HPO_15011</name>
</gene>
<feature type="domain" description="FAD-binding" evidence="3">
    <location>
        <begin position="242"/>
        <end position="317"/>
    </location>
</feature>
<keyword evidence="5" id="KW-1185">Reference proteome</keyword>
<dbReference type="PATRIC" id="fig|1280954.3.peg.3037"/>
<organism evidence="4 5">
    <name type="scientific">Hyphomonas polymorpha PS728</name>
    <dbReference type="NCBI Taxonomy" id="1280954"/>
    <lineage>
        <taxon>Bacteria</taxon>
        <taxon>Pseudomonadati</taxon>
        <taxon>Pseudomonadota</taxon>
        <taxon>Alphaproteobacteria</taxon>
        <taxon>Hyphomonadales</taxon>
        <taxon>Hyphomonadaceae</taxon>
        <taxon>Hyphomonas</taxon>
    </lineage>
</organism>
<evidence type="ECO:0000259" key="3">
    <source>
        <dbReference type="Pfam" id="PF01494"/>
    </source>
</evidence>
<dbReference type="AlphaFoldDB" id="A0A062V648"/>
<dbReference type="PANTHER" id="PTHR13789">
    <property type="entry name" value="MONOOXYGENASE"/>
    <property type="match status" value="1"/>
</dbReference>
<dbReference type="Proteomes" id="UP000027100">
    <property type="component" value="Unassembled WGS sequence"/>
</dbReference>
<evidence type="ECO:0000256" key="1">
    <source>
        <dbReference type="ARBA" id="ARBA00023002"/>
    </source>
</evidence>
<evidence type="ECO:0000256" key="2">
    <source>
        <dbReference type="ARBA" id="ARBA00023033"/>
    </source>
</evidence>
<accession>A0A062V648</accession>
<proteinExistence type="predicted"/>
<dbReference type="PRINTS" id="PR00420">
    <property type="entry name" value="RNGMNOXGNASE"/>
</dbReference>
<comment type="caution">
    <text evidence="4">The sequence shown here is derived from an EMBL/GenBank/DDBJ whole genome shotgun (WGS) entry which is preliminary data.</text>
</comment>
<keyword evidence="1" id="KW-0560">Oxidoreductase</keyword>
<evidence type="ECO:0000313" key="4">
    <source>
        <dbReference type="EMBL" id="KCZ97500.1"/>
    </source>
</evidence>
<dbReference type="Pfam" id="PF01494">
    <property type="entry name" value="FAD_binding_3"/>
    <property type="match status" value="2"/>
</dbReference>
<dbReference type="Gene3D" id="3.50.50.60">
    <property type="entry name" value="FAD/NAD(P)-binding domain"/>
    <property type="match status" value="1"/>
</dbReference>
<feature type="domain" description="FAD-binding" evidence="3">
    <location>
        <begin position="7"/>
        <end position="132"/>
    </location>
</feature>
<dbReference type="eggNOG" id="COG0654">
    <property type="taxonomic scope" value="Bacteria"/>
</dbReference>
<dbReference type="InterPro" id="IPR002938">
    <property type="entry name" value="FAD-bd"/>
</dbReference>
<dbReference type="EMBL" id="ARYM01000019">
    <property type="protein sequence ID" value="KCZ97500.1"/>
    <property type="molecule type" value="Genomic_DNA"/>
</dbReference>
<dbReference type="PANTHER" id="PTHR13789:SF309">
    <property type="entry name" value="PUTATIVE (AFU_ORTHOLOGUE AFUA_6G14510)-RELATED"/>
    <property type="match status" value="1"/>
</dbReference>
<dbReference type="STRING" id="1280954.HPO_15011"/>
<reference evidence="4 5" key="1">
    <citation type="journal article" date="2014" name="Antonie Van Leeuwenhoek">
        <title>Hyphomonas beringensis sp. nov. and Hyphomonas chukchiensis sp. nov., isolated from surface seawater of the Bering Sea and Chukchi Sea.</title>
        <authorList>
            <person name="Li C."/>
            <person name="Lai Q."/>
            <person name="Li G."/>
            <person name="Dong C."/>
            <person name="Wang J."/>
            <person name="Liao Y."/>
            <person name="Shao Z."/>
        </authorList>
    </citation>
    <scope>NUCLEOTIDE SEQUENCE [LARGE SCALE GENOMIC DNA]</scope>
    <source>
        <strain evidence="4 5">PS728</strain>
    </source>
</reference>
<dbReference type="InterPro" id="IPR050493">
    <property type="entry name" value="FAD-dep_Monooxygenase_BioMet"/>
</dbReference>
<evidence type="ECO:0000313" key="5">
    <source>
        <dbReference type="Proteomes" id="UP000027100"/>
    </source>
</evidence>
<dbReference type="GO" id="GO:0071949">
    <property type="term" value="F:FAD binding"/>
    <property type="evidence" value="ECO:0007669"/>
    <property type="project" value="InterPro"/>
</dbReference>
<dbReference type="RefSeq" id="WP_035600437.1">
    <property type="nucleotide sequence ID" value="NZ_ARYM01000019.1"/>
</dbReference>
<sequence>MARQFSIGIAGAGIGGLAAAALLAREGHRVTLFDQFDAAGPVGSGLMLQETGLAVLGAMGLREKAEALGSPIARLHGISVDTRRAVLDVRYAALRAGLCGLGIQRSVLFSLLQEAAHAAGARLVPGTRILSAGRAEGTLADAAGGQHGPYNLVIDALGVRSPLSAAPRKELAYGALWATLPWPEGSPFDRAALEQRYEAARKMAGVMPSGRANPQAPGSLTYFWSIRADQYDAFRAAPLTHWKDAACHLWPETEALLHQITDHEQLTFARYRHRTHRAPVEGRLVHIGDAWHAASPQLGQGANMALLDAYGLAHALHGEARIAAALRRFLKIRAGHVRLYQLMTWAFTPVYQSDGVVTPWLRDRLAAPLLRLWPAPPVLAGLVAGGFGAPLKRMGLEPYR</sequence>
<dbReference type="Gene3D" id="3.30.9.10">
    <property type="entry name" value="D-Amino Acid Oxidase, subunit A, domain 2"/>
    <property type="match status" value="1"/>
</dbReference>
<dbReference type="SUPFAM" id="SSF51905">
    <property type="entry name" value="FAD/NAD(P)-binding domain"/>
    <property type="match status" value="1"/>
</dbReference>
<dbReference type="GO" id="GO:0004497">
    <property type="term" value="F:monooxygenase activity"/>
    <property type="evidence" value="ECO:0007669"/>
    <property type="project" value="UniProtKB-KW"/>
</dbReference>